<protein>
    <submittedName>
        <fullName evidence="2">Uncharacterized protein</fullName>
    </submittedName>
</protein>
<evidence type="ECO:0000313" key="3">
    <source>
        <dbReference type="Proteomes" id="UP000187209"/>
    </source>
</evidence>
<proteinExistence type="predicted"/>
<keyword evidence="3" id="KW-1185">Reference proteome</keyword>
<feature type="region of interest" description="Disordered" evidence="1">
    <location>
        <begin position="83"/>
        <end position="107"/>
    </location>
</feature>
<evidence type="ECO:0000313" key="2">
    <source>
        <dbReference type="EMBL" id="OMJ82008.1"/>
    </source>
</evidence>
<evidence type="ECO:0000256" key="1">
    <source>
        <dbReference type="SAM" id="MobiDB-lite"/>
    </source>
</evidence>
<organism evidence="2 3">
    <name type="scientific">Stentor coeruleus</name>
    <dbReference type="NCBI Taxonomy" id="5963"/>
    <lineage>
        <taxon>Eukaryota</taxon>
        <taxon>Sar</taxon>
        <taxon>Alveolata</taxon>
        <taxon>Ciliophora</taxon>
        <taxon>Postciliodesmatophora</taxon>
        <taxon>Heterotrichea</taxon>
        <taxon>Heterotrichida</taxon>
        <taxon>Stentoridae</taxon>
        <taxon>Stentor</taxon>
    </lineage>
</organism>
<dbReference type="AlphaFoldDB" id="A0A1R2BYZ5"/>
<dbReference type="EMBL" id="MPUH01000357">
    <property type="protein sequence ID" value="OMJ82008.1"/>
    <property type="molecule type" value="Genomic_DNA"/>
</dbReference>
<accession>A0A1R2BYZ5</accession>
<gene>
    <name evidence="2" type="ORF">SteCoe_17391</name>
</gene>
<dbReference type="Proteomes" id="UP000187209">
    <property type="component" value="Unassembled WGS sequence"/>
</dbReference>
<feature type="compositionally biased region" description="Basic and acidic residues" evidence="1">
    <location>
        <begin position="95"/>
        <end position="107"/>
    </location>
</feature>
<reference evidence="2 3" key="1">
    <citation type="submission" date="2016-11" db="EMBL/GenBank/DDBJ databases">
        <title>The macronuclear genome of Stentor coeruleus: a giant cell with tiny introns.</title>
        <authorList>
            <person name="Slabodnick M."/>
            <person name="Ruby J.G."/>
            <person name="Reiff S.B."/>
            <person name="Swart E.C."/>
            <person name="Gosai S."/>
            <person name="Prabakaran S."/>
            <person name="Witkowska E."/>
            <person name="Larue G.E."/>
            <person name="Fisher S."/>
            <person name="Freeman R.M."/>
            <person name="Gunawardena J."/>
            <person name="Chu W."/>
            <person name="Stover N.A."/>
            <person name="Gregory B.D."/>
            <person name="Nowacki M."/>
            <person name="Derisi J."/>
            <person name="Roy S.W."/>
            <person name="Marshall W.F."/>
            <person name="Sood P."/>
        </authorList>
    </citation>
    <scope>NUCLEOTIDE SEQUENCE [LARGE SCALE GENOMIC DNA]</scope>
    <source>
        <strain evidence="2">WM001</strain>
    </source>
</reference>
<name>A0A1R2BYZ5_9CILI</name>
<sequence length="107" mass="12394">MDEKLVKYFESARAEGLTELDLMSKLYGEKSGKALLPDYYQARSQGLTISQAELATLISQELTQRGLESFIIRLESCRDKYNAKQYHKKRASKHKKDEPELKKKSKH</sequence>
<comment type="caution">
    <text evidence="2">The sequence shown here is derived from an EMBL/GenBank/DDBJ whole genome shotgun (WGS) entry which is preliminary data.</text>
</comment>
<feature type="compositionally biased region" description="Basic residues" evidence="1">
    <location>
        <begin position="85"/>
        <end position="94"/>
    </location>
</feature>